<dbReference type="InterPro" id="IPR016071">
    <property type="entry name" value="Staphylococal_nuclease_OB-fold"/>
</dbReference>
<comment type="caution">
    <text evidence="2">The sequence shown here is derived from an EMBL/GenBank/DDBJ whole genome shotgun (WGS) entry which is preliminary data.</text>
</comment>
<gene>
    <name evidence="2" type="ORF">M0H32_27570</name>
</gene>
<proteinExistence type="predicted"/>
<evidence type="ECO:0000313" key="3">
    <source>
        <dbReference type="Proteomes" id="UP001431221"/>
    </source>
</evidence>
<dbReference type="SUPFAM" id="SSF50199">
    <property type="entry name" value="Staphylococcal nuclease"/>
    <property type="match status" value="1"/>
</dbReference>
<dbReference type="SMART" id="SM00318">
    <property type="entry name" value="SNc"/>
    <property type="match status" value="1"/>
</dbReference>
<dbReference type="PROSITE" id="PS50830">
    <property type="entry name" value="TNASE_3"/>
    <property type="match status" value="1"/>
</dbReference>
<evidence type="ECO:0000259" key="1">
    <source>
        <dbReference type="PROSITE" id="PS50830"/>
    </source>
</evidence>
<protein>
    <submittedName>
        <fullName evidence="2">Thermonuclease family protein</fullName>
    </submittedName>
</protein>
<name>A0ABT0H2N9_9HYPH</name>
<evidence type="ECO:0000313" key="2">
    <source>
        <dbReference type="EMBL" id="MCK7615934.1"/>
    </source>
</evidence>
<keyword evidence="3" id="KW-1185">Reference proteome</keyword>
<dbReference type="Proteomes" id="UP001431221">
    <property type="component" value="Unassembled WGS sequence"/>
</dbReference>
<dbReference type="InterPro" id="IPR035437">
    <property type="entry name" value="SNase_OB-fold_sf"/>
</dbReference>
<reference evidence="2" key="1">
    <citation type="submission" date="2022-04" db="EMBL/GenBank/DDBJ databases">
        <title>Roseibium sp. CAU 1639 isolated from mud.</title>
        <authorList>
            <person name="Kim W."/>
        </authorList>
    </citation>
    <scope>NUCLEOTIDE SEQUENCE</scope>
    <source>
        <strain evidence="2">CAU 1639</strain>
    </source>
</reference>
<dbReference type="Gene3D" id="2.40.50.90">
    <property type="match status" value="1"/>
</dbReference>
<dbReference type="Pfam" id="PF00565">
    <property type="entry name" value="SNase"/>
    <property type="match status" value="1"/>
</dbReference>
<dbReference type="EMBL" id="JALNMJ010000035">
    <property type="protein sequence ID" value="MCK7615934.1"/>
    <property type="molecule type" value="Genomic_DNA"/>
</dbReference>
<sequence length="122" mass="13302">MAAHIAVAVLLCTSVCQPETLRIWDGDSFLIGLQSGSEKVRVENIDTPEIDGKCSAERRMAVSAKKRFAAIVANQKVQVLRSGQDKYGRTLAHVLVNGSDVGQQLVAEGLARPWAGRREPWC</sequence>
<accession>A0ABT0H2N9</accession>
<feature type="domain" description="TNase-like" evidence="1">
    <location>
        <begin position="22"/>
        <end position="112"/>
    </location>
</feature>
<organism evidence="2 3">
    <name type="scientific">Roseibium sediminicola</name>
    <dbReference type="NCBI Taxonomy" id="2933272"/>
    <lineage>
        <taxon>Bacteria</taxon>
        <taxon>Pseudomonadati</taxon>
        <taxon>Pseudomonadota</taxon>
        <taxon>Alphaproteobacteria</taxon>
        <taxon>Hyphomicrobiales</taxon>
        <taxon>Stappiaceae</taxon>
        <taxon>Roseibium</taxon>
    </lineage>
</organism>
<dbReference type="RefSeq" id="WP_248159829.1">
    <property type="nucleotide sequence ID" value="NZ_JALNMJ010000035.1"/>
</dbReference>